<dbReference type="Proteomes" id="UP000436016">
    <property type="component" value="Unassembled WGS sequence"/>
</dbReference>
<sequence>MLARQPIGRHAASVKYDLMTAMMVHGLASDKITQRRVMRLMLLVTSRYNWQKAELSIGQQEIARLWSVDPRTVKRELAHLRAQGWLTVKRAGVRGRVATYEIGFDRIMADTRGEWPRVGADFVARMDQPKTEDAVANPNVVPFARAPASVPTADGSAWSAAAAALHAEDPVLFGAWLQPLIDAGQGGPICQLIAPSRFHATYVQTHFADRILRHLSRHDPSIRDVRILAAD</sequence>
<accession>A0A6B0TZ14</accession>
<proteinExistence type="predicted"/>
<feature type="domain" description="HTH crp-type" evidence="1">
    <location>
        <begin position="36"/>
        <end position="90"/>
    </location>
</feature>
<protein>
    <recommendedName>
        <fullName evidence="1">HTH crp-type domain-containing protein</fullName>
    </recommendedName>
</protein>
<dbReference type="InterPro" id="IPR012318">
    <property type="entry name" value="HTH_CRP"/>
</dbReference>
<organism evidence="2 3">
    <name type="scientific">Oceanomicrobium pacificus</name>
    <dbReference type="NCBI Taxonomy" id="2692916"/>
    <lineage>
        <taxon>Bacteria</taxon>
        <taxon>Pseudomonadati</taxon>
        <taxon>Pseudomonadota</taxon>
        <taxon>Alphaproteobacteria</taxon>
        <taxon>Rhodobacterales</taxon>
        <taxon>Paracoccaceae</taxon>
        <taxon>Oceanomicrobium</taxon>
    </lineage>
</organism>
<evidence type="ECO:0000313" key="3">
    <source>
        <dbReference type="Proteomes" id="UP000436016"/>
    </source>
</evidence>
<dbReference type="Pfam" id="PF13545">
    <property type="entry name" value="HTH_Crp_2"/>
    <property type="match status" value="1"/>
</dbReference>
<dbReference type="SUPFAM" id="SSF46785">
    <property type="entry name" value="Winged helix' DNA-binding domain"/>
    <property type="match status" value="1"/>
</dbReference>
<name>A0A6B0TZ14_9RHOB</name>
<reference evidence="2 3" key="1">
    <citation type="submission" date="2019-12" db="EMBL/GenBank/DDBJ databases">
        <title>Strain KN286 was isolated from seawater, which was collected from Caroline Seamount in the tropical western Pacific.</title>
        <authorList>
            <person name="Wang Q."/>
        </authorList>
    </citation>
    <scope>NUCLEOTIDE SEQUENCE [LARGE SCALE GENOMIC DNA]</scope>
    <source>
        <strain evidence="2 3">KN286</strain>
    </source>
</reference>
<evidence type="ECO:0000259" key="1">
    <source>
        <dbReference type="Pfam" id="PF13545"/>
    </source>
</evidence>
<dbReference type="AlphaFoldDB" id="A0A6B0TZ14"/>
<dbReference type="GO" id="GO:0003677">
    <property type="term" value="F:DNA binding"/>
    <property type="evidence" value="ECO:0007669"/>
    <property type="project" value="InterPro"/>
</dbReference>
<gene>
    <name evidence="2" type="ORF">GSH16_14460</name>
</gene>
<dbReference type="InterPro" id="IPR036390">
    <property type="entry name" value="WH_DNA-bd_sf"/>
</dbReference>
<dbReference type="Gene3D" id="1.10.10.10">
    <property type="entry name" value="Winged helix-like DNA-binding domain superfamily/Winged helix DNA-binding domain"/>
    <property type="match status" value="1"/>
</dbReference>
<dbReference type="RefSeq" id="WP_160856318.1">
    <property type="nucleotide sequence ID" value="NZ_WUWG01000007.1"/>
</dbReference>
<comment type="caution">
    <text evidence="2">The sequence shown here is derived from an EMBL/GenBank/DDBJ whole genome shotgun (WGS) entry which is preliminary data.</text>
</comment>
<evidence type="ECO:0000313" key="2">
    <source>
        <dbReference type="EMBL" id="MXU66648.1"/>
    </source>
</evidence>
<dbReference type="EMBL" id="WUWG01000007">
    <property type="protein sequence ID" value="MXU66648.1"/>
    <property type="molecule type" value="Genomic_DNA"/>
</dbReference>
<keyword evidence="3" id="KW-1185">Reference proteome</keyword>
<dbReference type="GO" id="GO:0006355">
    <property type="term" value="P:regulation of DNA-templated transcription"/>
    <property type="evidence" value="ECO:0007669"/>
    <property type="project" value="InterPro"/>
</dbReference>
<dbReference type="InterPro" id="IPR036388">
    <property type="entry name" value="WH-like_DNA-bd_sf"/>
</dbReference>